<dbReference type="Pfam" id="PF00646">
    <property type="entry name" value="F-box"/>
    <property type="match status" value="1"/>
</dbReference>
<dbReference type="OrthoDB" id="3445164at2759"/>
<feature type="region of interest" description="Disordered" evidence="1">
    <location>
        <begin position="1"/>
        <end position="119"/>
    </location>
</feature>
<proteinExistence type="predicted"/>
<feature type="domain" description="F-box" evidence="2">
    <location>
        <begin position="120"/>
        <end position="156"/>
    </location>
</feature>
<dbReference type="SUPFAM" id="SSF81383">
    <property type="entry name" value="F-box domain"/>
    <property type="match status" value="1"/>
</dbReference>
<feature type="compositionally biased region" description="Basic residues" evidence="1">
    <location>
        <begin position="28"/>
        <end position="37"/>
    </location>
</feature>
<dbReference type="InterPro" id="IPR036047">
    <property type="entry name" value="F-box-like_dom_sf"/>
</dbReference>
<keyword evidence="4" id="KW-1185">Reference proteome</keyword>
<dbReference type="GeneID" id="63841461"/>
<name>A0A9P5CIQ1_CRYP1</name>
<protein>
    <recommendedName>
        <fullName evidence="2">F-box domain-containing protein</fullName>
    </recommendedName>
</protein>
<dbReference type="Proteomes" id="UP000803844">
    <property type="component" value="Unassembled WGS sequence"/>
</dbReference>
<feature type="compositionally biased region" description="Low complexity" evidence="1">
    <location>
        <begin position="58"/>
        <end position="81"/>
    </location>
</feature>
<dbReference type="AlphaFoldDB" id="A0A9P5CIQ1"/>
<evidence type="ECO:0000313" key="3">
    <source>
        <dbReference type="EMBL" id="KAF3760864.1"/>
    </source>
</evidence>
<evidence type="ECO:0000256" key="1">
    <source>
        <dbReference type="SAM" id="MobiDB-lite"/>
    </source>
</evidence>
<gene>
    <name evidence="3" type="ORF">M406DRAFT_47368</name>
</gene>
<evidence type="ECO:0000259" key="2">
    <source>
        <dbReference type="PROSITE" id="PS50181"/>
    </source>
</evidence>
<dbReference type="CDD" id="cd09917">
    <property type="entry name" value="F-box_SF"/>
    <property type="match status" value="1"/>
</dbReference>
<accession>A0A9P5CIQ1</accession>
<comment type="caution">
    <text evidence="3">The sequence shown here is derived from an EMBL/GenBank/DDBJ whole genome shotgun (WGS) entry which is preliminary data.</text>
</comment>
<dbReference type="PROSITE" id="PS50181">
    <property type="entry name" value="FBOX"/>
    <property type="match status" value="1"/>
</dbReference>
<organism evidence="3 4">
    <name type="scientific">Cryphonectria parasitica (strain ATCC 38755 / EP155)</name>
    <dbReference type="NCBI Taxonomy" id="660469"/>
    <lineage>
        <taxon>Eukaryota</taxon>
        <taxon>Fungi</taxon>
        <taxon>Dikarya</taxon>
        <taxon>Ascomycota</taxon>
        <taxon>Pezizomycotina</taxon>
        <taxon>Sordariomycetes</taxon>
        <taxon>Sordariomycetidae</taxon>
        <taxon>Diaporthales</taxon>
        <taxon>Cryphonectriaceae</taxon>
        <taxon>Cryphonectria-Endothia species complex</taxon>
        <taxon>Cryphonectria</taxon>
    </lineage>
</organism>
<sequence length="290" mass="32270">MNPKGFTPRSRQNSGVFTREDHMAMARSMHHGRRPPQRSRTTHENIPSGPQVLTFTMAPPQARYQTPAAPAPAPTSDSVAPLPSGRPAQPRRPKLGPPRRSYSVMDYEPVPPEQRPASGPLTLTTLPPELHFAIFDHLDPIDATCLGLTSSHFYSIHRRMHGPVPLSVRRDGPNELEWAWHRAAYPTPSMSLCPNAATTGSLGLENAKAGHLAALRVRGKGLCRKCGTSRCELHKHIVEWMPADYEYCAVRDKFVPRPGEEAKAQCYMSNPTNTTRCGRHRIRRDKTPTS</sequence>
<dbReference type="RefSeq" id="XP_040771843.1">
    <property type="nucleotide sequence ID" value="XM_040924332.1"/>
</dbReference>
<dbReference type="InterPro" id="IPR001810">
    <property type="entry name" value="F-box_dom"/>
</dbReference>
<evidence type="ECO:0000313" key="4">
    <source>
        <dbReference type="Proteomes" id="UP000803844"/>
    </source>
</evidence>
<dbReference type="EMBL" id="MU032352">
    <property type="protein sequence ID" value="KAF3760864.1"/>
    <property type="molecule type" value="Genomic_DNA"/>
</dbReference>
<reference evidence="3" key="1">
    <citation type="journal article" date="2020" name="Phytopathology">
        <title>Genome sequence of the chestnut blight fungus Cryphonectria parasitica EP155: A fundamental resource for an archetypical invasive plant pathogen.</title>
        <authorList>
            <person name="Crouch J.A."/>
            <person name="Dawe A."/>
            <person name="Aerts A."/>
            <person name="Barry K."/>
            <person name="Churchill A.C.L."/>
            <person name="Grimwood J."/>
            <person name="Hillman B."/>
            <person name="Milgroom M.G."/>
            <person name="Pangilinan J."/>
            <person name="Smith M."/>
            <person name="Salamov A."/>
            <person name="Schmutz J."/>
            <person name="Yadav J."/>
            <person name="Grigoriev I.V."/>
            <person name="Nuss D."/>
        </authorList>
    </citation>
    <scope>NUCLEOTIDE SEQUENCE</scope>
    <source>
        <strain evidence="3">EP155</strain>
    </source>
</reference>